<protein>
    <submittedName>
        <fullName evidence="1">Uncharacterized protein</fullName>
    </submittedName>
</protein>
<evidence type="ECO:0000313" key="2">
    <source>
        <dbReference type="Proteomes" id="UP001590951"/>
    </source>
</evidence>
<organism evidence="1 2">
    <name type="scientific">Lepraria finkii</name>
    <dbReference type="NCBI Taxonomy" id="1340010"/>
    <lineage>
        <taxon>Eukaryota</taxon>
        <taxon>Fungi</taxon>
        <taxon>Dikarya</taxon>
        <taxon>Ascomycota</taxon>
        <taxon>Pezizomycotina</taxon>
        <taxon>Lecanoromycetes</taxon>
        <taxon>OSLEUM clade</taxon>
        <taxon>Lecanoromycetidae</taxon>
        <taxon>Lecanorales</taxon>
        <taxon>Lecanorineae</taxon>
        <taxon>Stereocaulaceae</taxon>
        <taxon>Lepraria</taxon>
    </lineage>
</organism>
<gene>
    <name evidence="1" type="ORF">ABVK25_007229</name>
</gene>
<name>A0ABR4B370_9LECA</name>
<keyword evidence="2" id="KW-1185">Reference proteome</keyword>
<proteinExistence type="predicted"/>
<comment type="caution">
    <text evidence="1">The sequence shown here is derived from an EMBL/GenBank/DDBJ whole genome shotgun (WGS) entry which is preliminary data.</text>
</comment>
<dbReference type="EMBL" id="JBHFEH010000027">
    <property type="protein sequence ID" value="KAL2052357.1"/>
    <property type="molecule type" value="Genomic_DNA"/>
</dbReference>
<accession>A0ABR4B370</accession>
<sequence>MLDEMKVEDMVMLDCMKWARKETAIMGLIQRLRSHKALLSLITKLLNRSTLAEAKDSVDRLYALIERCYQDMSSRVSSSRDARIAANARRIFDHAWRRRSVNSHNNRECLKARRYDRQRW</sequence>
<evidence type="ECO:0000313" key="1">
    <source>
        <dbReference type="EMBL" id="KAL2052357.1"/>
    </source>
</evidence>
<reference evidence="1 2" key="1">
    <citation type="submission" date="2024-09" db="EMBL/GenBank/DDBJ databases">
        <title>Rethinking Asexuality: The Enigmatic Case of Functional Sexual Genes in Lepraria (Stereocaulaceae).</title>
        <authorList>
            <person name="Doellman M."/>
            <person name="Sun Y."/>
            <person name="Barcenas-Pena A."/>
            <person name="Lumbsch H.T."/>
            <person name="Grewe F."/>
        </authorList>
    </citation>
    <scope>NUCLEOTIDE SEQUENCE [LARGE SCALE GENOMIC DNA]</scope>
    <source>
        <strain evidence="1 2">Grewe 0041</strain>
    </source>
</reference>
<dbReference type="Proteomes" id="UP001590951">
    <property type="component" value="Unassembled WGS sequence"/>
</dbReference>